<feature type="domain" description="YqaJ viral recombinase" evidence="1">
    <location>
        <begin position="151"/>
        <end position="300"/>
    </location>
</feature>
<evidence type="ECO:0000313" key="3">
    <source>
        <dbReference type="Proteomes" id="UP000801492"/>
    </source>
</evidence>
<dbReference type="PANTHER" id="PTHR46609">
    <property type="entry name" value="EXONUCLEASE, PHAGE-TYPE/RECB, C-TERMINAL DOMAIN-CONTAINING PROTEIN"/>
    <property type="match status" value="1"/>
</dbReference>
<comment type="caution">
    <text evidence="2">The sequence shown here is derived from an EMBL/GenBank/DDBJ whole genome shotgun (WGS) entry which is preliminary data.</text>
</comment>
<organism evidence="2 3">
    <name type="scientific">Ignelater luminosus</name>
    <name type="common">Cucubano</name>
    <name type="synonym">Pyrophorus luminosus</name>
    <dbReference type="NCBI Taxonomy" id="2038154"/>
    <lineage>
        <taxon>Eukaryota</taxon>
        <taxon>Metazoa</taxon>
        <taxon>Ecdysozoa</taxon>
        <taxon>Arthropoda</taxon>
        <taxon>Hexapoda</taxon>
        <taxon>Insecta</taxon>
        <taxon>Pterygota</taxon>
        <taxon>Neoptera</taxon>
        <taxon>Endopterygota</taxon>
        <taxon>Coleoptera</taxon>
        <taxon>Polyphaga</taxon>
        <taxon>Elateriformia</taxon>
        <taxon>Elateroidea</taxon>
        <taxon>Elateridae</taxon>
        <taxon>Agrypninae</taxon>
        <taxon>Pyrophorini</taxon>
        <taxon>Ignelater</taxon>
    </lineage>
</organism>
<dbReference type="EMBL" id="VTPC01004935">
    <property type="protein sequence ID" value="KAF2896575.1"/>
    <property type="molecule type" value="Genomic_DNA"/>
</dbReference>
<gene>
    <name evidence="2" type="ORF">ILUMI_09625</name>
</gene>
<dbReference type="InterPro" id="IPR019080">
    <property type="entry name" value="YqaJ_viral_recombinase"/>
</dbReference>
<evidence type="ECO:0000313" key="2">
    <source>
        <dbReference type="EMBL" id="KAF2896575.1"/>
    </source>
</evidence>
<dbReference type="Proteomes" id="UP000801492">
    <property type="component" value="Unassembled WGS sequence"/>
</dbReference>
<dbReference type="SUPFAM" id="SSF52980">
    <property type="entry name" value="Restriction endonuclease-like"/>
    <property type="match status" value="1"/>
</dbReference>
<dbReference type="InterPro" id="IPR011335">
    <property type="entry name" value="Restrct_endonuc-II-like"/>
</dbReference>
<proteinExistence type="predicted"/>
<name>A0A8K0D8U1_IGNLU</name>
<dbReference type="OrthoDB" id="6771988at2759"/>
<dbReference type="Gene3D" id="3.90.320.10">
    <property type="match status" value="1"/>
</dbReference>
<dbReference type="InterPro" id="IPR011604">
    <property type="entry name" value="PDDEXK-like_dom_sf"/>
</dbReference>
<dbReference type="PANTHER" id="PTHR46609:SF8">
    <property type="entry name" value="YQAJ VIRAL RECOMBINASE DOMAIN-CONTAINING PROTEIN"/>
    <property type="match status" value="1"/>
</dbReference>
<reference evidence="2" key="1">
    <citation type="submission" date="2019-08" db="EMBL/GenBank/DDBJ databases">
        <title>The genome of the North American firefly Photinus pyralis.</title>
        <authorList>
            <consortium name="Photinus pyralis genome working group"/>
            <person name="Fallon T.R."/>
            <person name="Sander Lower S.E."/>
            <person name="Weng J.-K."/>
        </authorList>
    </citation>
    <scope>NUCLEOTIDE SEQUENCE</scope>
    <source>
        <strain evidence="2">TRF0915ILg1</strain>
        <tissue evidence="2">Whole body</tissue>
    </source>
</reference>
<protein>
    <recommendedName>
        <fullName evidence="1">YqaJ viral recombinase domain-containing protein</fullName>
    </recommendedName>
</protein>
<dbReference type="CDD" id="cd22343">
    <property type="entry name" value="PDDEXK_lambda_exonuclease-like"/>
    <property type="match status" value="1"/>
</dbReference>
<dbReference type="Pfam" id="PF09588">
    <property type="entry name" value="YqaJ"/>
    <property type="match status" value="1"/>
</dbReference>
<keyword evidence="3" id="KW-1185">Reference proteome</keyword>
<sequence length="351" mass="40590">MRHKLTALSCTDLQQMWGKRKKVLSEENIEMVRNFCHSKKLKTSISLNEDLLAAGFVELINGNPHSAAALHLQQRRQHPCLFSTRETKLENNTSIKNTIIQALDNFQTFEHIQIPSLTENKQKYFQTKVAISAEDAILLAEITMGQNSDLWQEARRCRITASRCYELYTYCNNKSPDWKMKIKQIVYNSFKGNAATEYGKLHEEAAKGGYEQQFGKLESIGIVVNPKLPWLGCSLDGLRLHGNKPYKLVEFKCPVLGADNDLNTVINKLPYIKYNSNLPFPYCLNTKHIYYGQLQLSMWILGIDLSDFVVYSSFNNDILVIQVEKDFNFIKDLVHKLHYVYFNHYLNYLVE</sequence>
<accession>A0A8K0D8U1</accession>
<dbReference type="AlphaFoldDB" id="A0A8K0D8U1"/>
<evidence type="ECO:0000259" key="1">
    <source>
        <dbReference type="Pfam" id="PF09588"/>
    </source>
</evidence>
<dbReference type="GO" id="GO:0006281">
    <property type="term" value="P:DNA repair"/>
    <property type="evidence" value="ECO:0007669"/>
    <property type="project" value="UniProtKB-ARBA"/>
</dbReference>
<dbReference type="InterPro" id="IPR051703">
    <property type="entry name" value="NF-kappa-B_Signaling_Reg"/>
</dbReference>